<dbReference type="AlphaFoldDB" id="A0A1I2JYS9"/>
<proteinExistence type="predicted"/>
<accession>A0A1I2JYS9</accession>
<keyword evidence="2" id="KW-1185">Reference proteome</keyword>
<dbReference type="RefSeq" id="WP_091549507.1">
    <property type="nucleotide sequence ID" value="NZ_FONY01000076.1"/>
</dbReference>
<dbReference type="STRING" id="1003.SAMN04488541_10764"/>
<evidence type="ECO:0008006" key="3">
    <source>
        <dbReference type="Google" id="ProtNLM"/>
    </source>
</evidence>
<gene>
    <name evidence="1" type="ORF">SAMN04488541_10764</name>
</gene>
<evidence type="ECO:0000313" key="2">
    <source>
        <dbReference type="Proteomes" id="UP000199513"/>
    </source>
</evidence>
<evidence type="ECO:0000313" key="1">
    <source>
        <dbReference type="EMBL" id="SFF60062.1"/>
    </source>
</evidence>
<dbReference type="Proteomes" id="UP000199513">
    <property type="component" value="Unassembled WGS sequence"/>
</dbReference>
<name>A0A1I2JYS9_9BACT</name>
<reference evidence="1 2" key="1">
    <citation type="submission" date="2016-10" db="EMBL/GenBank/DDBJ databases">
        <authorList>
            <person name="de Groot N.N."/>
        </authorList>
    </citation>
    <scope>NUCLEOTIDE SEQUENCE [LARGE SCALE GENOMIC DNA]</scope>
    <source>
        <strain>GEY</strain>
        <strain evidence="2">DSM 9560</strain>
    </source>
</reference>
<dbReference type="EMBL" id="FONY01000076">
    <property type="protein sequence ID" value="SFF60062.1"/>
    <property type="molecule type" value="Genomic_DNA"/>
</dbReference>
<sequence length="269" mass="31431">MTETLLKYFQLLKTEKLQSKSVPKTFLECNDFQNMLDSGIVLKSSVGRGYIYELNQEKRQVFENWFAKKFPNAEIEVTDRASSIAKFKNSKKSKEKSVIVFLKGNKQVKINNETVDLQEYTQKFGFFACVLESLETEKLCFVENKESFLQAEKVISQDYVFVHSYGRIGKNLLEKIQTNKVLVFSDYDYIGLNEYLKCKSVFENTSFFVPENYDLLFEQYAKEITLNRKKGQKASKNVLASQNETVLRICRDLQTKQKFLEQESLFINL</sequence>
<dbReference type="OrthoDB" id="976871at2"/>
<organism evidence="1 2">
    <name type="scientific">Thermoflexibacter ruber</name>
    <dbReference type="NCBI Taxonomy" id="1003"/>
    <lineage>
        <taxon>Bacteria</taxon>
        <taxon>Pseudomonadati</taxon>
        <taxon>Bacteroidota</taxon>
        <taxon>Cytophagia</taxon>
        <taxon>Cytophagales</taxon>
        <taxon>Thermoflexibacteraceae</taxon>
        <taxon>Thermoflexibacter</taxon>
    </lineage>
</organism>
<protein>
    <recommendedName>
        <fullName evidence="3">Wadjet protein JetD C-terminal domain-containing protein</fullName>
    </recommendedName>
</protein>